<gene>
    <name evidence="2" type="ORF">g.2504</name>
</gene>
<feature type="compositionally biased region" description="Basic residues" evidence="1">
    <location>
        <begin position="229"/>
        <end position="240"/>
    </location>
</feature>
<evidence type="ECO:0000256" key="1">
    <source>
        <dbReference type="SAM" id="MobiDB-lite"/>
    </source>
</evidence>
<feature type="compositionally biased region" description="Basic and acidic residues" evidence="1">
    <location>
        <begin position="202"/>
        <end position="217"/>
    </location>
</feature>
<dbReference type="EMBL" id="GDKF01007999">
    <property type="protein sequence ID" value="JAT70623.1"/>
    <property type="molecule type" value="Transcribed_RNA"/>
</dbReference>
<dbReference type="AlphaFoldDB" id="A0A1D1ZV98"/>
<feature type="non-terminal residue" evidence="2">
    <location>
        <position position="1"/>
    </location>
</feature>
<name>A0A1D1ZV98_AUXPR</name>
<feature type="region of interest" description="Disordered" evidence="1">
    <location>
        <begin position="295"/>
        <end position="314"/>
    </location>
</feature>
<feature type="region of interest" description="Disordered" evidence="1">
    <location>
        <begin position="196"/>
        <end position="280"/>
    </location>
</feature>
<feature type="compositionally biased region" description="Gly residues" evidence="1">
    <location>
        <begin position="253"/>
        <end position="271"/>
    </location>
</feature>
<feature type="region of interest" description="Disordered" evidence="1">
    <location>
        <begin position="96"/>
        <end position="177"/>
    </location>
</feature>
<protein>
    <submittedName>
        <fullName evidence="2">Uncharacterized protein</fullName>
    </submittedName>
</protein>
<accession>A0A1D1ZV98</accession>
<organism evidence="2">
    <name type="scientific">Auxenochlorella protothecoides</name>
    <name type="common">Green microalga</name>
    <name type="synonym">Chlorella protothecoides</name>
    <dbReference type="NCBI Taxonomy" id="3075"/>
    <lineage>
        <taxon>Eukaryota</taxon>
        <taxon>Viridiplantae</taxon>
        <taxon>Chlorophyta</taxon>
        <taxon>core chlorophytes</taxon>
        <taxon>Trebouxiophyceae</taxon>
        <taxon>Chlorellales</taxon>
        <taxon>Chlorellaceae</taxon>
        <taxon>Auxenochlorella</taxon>
    </lineage>
</organism>
<evidence type="ECO:0000313" key="2">
    <source>
        <dbReference type="EMBL" id="JAT70623.1"/>
    </source>
</evidence>
<proteinExistence type="predicted"/>
<sequence>VVHVVYIKRLTGCHVWGGVDHHRERPGRVHRTDREAWRQGGAGGGAVLAGCRLPASFRAHLRTDLLVQVAGRAGGPSHVPGVRGARHLLRKAGDQQRMCNPGHTQHPAEPTRAGHWGGAVPVPRLHGGVPRRSQGRGHREQRDDPGGAQQLHRPACAPPGEPRDRLRGRGLPLRGLHPPRRLHLGVGWSAAWPRLPWRGRPGRVDADCSQRDEEADRAACLPRHQVQPPRRHQVPSHRAARRPDRQLGAVRRAGGGGAGVEPGRPGAGGLPARGRPPLRRPGRRVLEARRLVGRKPAPPDRLRAGGVQPPYRAGGLRRAQGPCCGGGSGGGWRREWEWGIFRHLGVQLALSVRV</sequence>
<reference evidence="2" key="1">
    <citation type="submission" date="2015-08" db="EMBL/GenBank/DDBJ databases">
        <authorList>
            <person name="Babu N.S."/>
            <person name="Beckwith C.J."/>
            <person name="Beseler K.G."/>
            <person name="Brison A."/>
            <person name="Carone J.V."/>
            <person name="Caskin T.P."/>
            <person name="Diamond M."/>
            <person name="Durham M.E."/>
            <person name="Foxe J.M."/>
            <person name="Go M."/>
            <person name="Henderson B.A."/>
            <person name="Jones I.B."/>
            <person name="McGettigan J.A."/>
            <person name="Micheletti S.J."/>
            <person name="Nasrallah M.E."/>
            <person name="Ortiz D."/>
            <person name="Piller C.R."/>
            <person name="Privatt S.R."/>
            <person name="Schneider S.L."/>
            <person name="Sharp S."/>
            <person name="Smith T.C."/>
            <person name="Stanton J.D."/>
            <person name="Ullery H.E."/>
            <person name="Wilson R.J."/>
            <person name="Serrano M.G."/>
            <person name="Buck G."/>
            <person name="Lee V."/>
            <person name="Wang Y."/>
            <person name="Carvalho R."/>
            <person name="Voegtly L."/>
            <person name="Shi R."/>
            <person name="Duckworth R."/>
            <person name="Johnson A."/>
            <person name="Loviza R."/>
            <person name="Walstead R."/>
            <person name="Shah Z."/>
            <person name="Kiflezghi M."/>
            <person name="Wade K."/>
            <person name="Ball S.L."/>
            <person name="Bradley K.W."/>
            <person name="Asai D.J."/>
            <person name="Bowman C.A."/>
            <person name="Russell D.A."/>
            <person name="Pope W.H."/>
            <person name="Jacobs-Sera D."/>
            <person name="Hendrix R.W."/>
            <person name="Hatfull G.F."/>
        </authorList>
    </citation>
    <scope>NUCLEOTIDE SEQUENCE</scope>
</reference>